<comment type="pathway">
    <text evidence="3 19">Cofactor biosynthesis; adenosylcobalamin biosynthesis; adenosylcobalamin from cob(II)yrinate a,c-diamide: step 7/7.</text>
</comment>
<evidence type="ECO:0000256" key="17">
    <source>
        <dbReference type="ARBA" id="ARBA00048623"/>
    </source>
</evidence>
<evidence type="ECO:0000256" key="18">
    <source>
        <dbReference type="ARBA" id="ARBA00049504"/>
    </source>
</evidence>
<protein>
    <recommendedName>
        <fullName evidence="6 19">Adenosylcobinamide-GDP ribazoletransferase</fullName>
        <ecNumber evidence="5 19">2.7.8.26</ecNumber>
    </recommendedName>
    <alternativeName>
        <fullName evidence="16 19">Cobalamin synthase</fullName>
    </alternativeName>
    <alternativeName>
        <fullName evidence="15 19">Cobalamin-5'-phosphate synthase</fullName>
    </alternativeName>
</protein>
<evidence type="ECO:0000256" key="16">
    <source>
        <dbReference type="ARBA" id="ARBA00032853"/>
    </source>
</evidence>
<dbReference type="GO" id="GO:0009236">
    <property type="term" value="P:cobalamin biosynthetic process"/>
    <property type="evidence" value="ECO:0007669"/>
    <property type="project" value="UniProtKB-UniRule"/>
</dbReference>
<name>A0A918IXN8_9RHOB</name>
<comment type="cofactor">
    <cofactor evidence="1 19">
        <name>Mg(2+)</name>
        <dbReference type="ChEBI" id="CHEBI:18420"/>
    </cofactor>
</comment>
<proteinExistence type="inferred from homology"/>
<keyword evidence="12 19" id="KW-1133">Transmembrane helix</keyword>
<keyword evidence="8 19" id="KW-0169">Cobalamin biosynthesis</keyword>
<evidence type="ECO:0000256" key="9">
    <source>
        <dbReference type="ARBA" id="ARBA00022679"/>
    </source>
</evidence>
<dbReference type="GO" id="GO:0051073">
    <property type="term" value="F:adenosylcobinamide-GDP ribazoletransferase activity"/>
    <property type="evidence" value="ECO:0007669"/>
    <property type="project" value="UniProtKB-UniRule"/>
</dbReference>
<evidence type="ECO:0000256" key="7">
    <source>
        <dbReference type="ARBA" id="ARBA00022475"/>
    </source>
</evidence>
<reference evidence="20" key="2">
    <citation type="submission" date="2020-09" db="EMBL/GenBank/DDBJ databases">
        <authorList>
            <person name="Sun Q."/>
            <person name="Kim S."/>
        </authorList>
    </citation>
    <scope>NUCLEOTIDE SEQUENCE</scope>
    <source>
        <strain evidence="20">KCTC 23714</strain>
    </source>
</reference>
<feature type="transmembrane region" description="Helical" evidence="19">
    <location>
        <begin position="194"/>
        <end position="216"/>
    </location>
</feature>
<dbReference type="Pfam" id="PF02654">
    <property type="entry name" value="CobS"/>
    <property type="match status" value="1"/>
</dbReference>
<dbReference type="NCBIfam" id="TIGR00317">
    <property type="entry name" value="cobS"/>
    <property type="match status" value="1"/>
</dbReference>
<comment type="similarity">
    <text evidence="4 19">Belongs to the CobS family.</text>
</comment>
<comment type="caution">
    <text evidence="19">Lacks conserved residue(s) required for the propagation of feature annotation.</text>
</comment>
<keyword evidence="7 19" id="KW-1003">Cell membrane</keyword>
<dbReference type="GO" id="GO:0008818">
    <property type="term" value="F:cobalamin 5'-phosphate synthase activity"/>
    <property type="evidence" value="ECO:0007669"/>
    <property type="project" value="UniProtKB-UniRule"/>
</dbReference>
<dbReference type="PANTHER" id="PTHR34148:SF1">
    <property type="entry name" value="ADENOSYLCOBINAMIDE-GDP RIBAZOLETRANSFERASE"/>
    <property type="match status" value="1"/>
</dbReference>
<evidence type="ECO:0000256" key="10">
    <source>
        <dbReference type="ARBA" id="ARBA00022692"/>
    </source>
</evidence>
<feature type="transmembrane region" description="Helical" evidence="19">
    <location>
        <begin position="56"/>
        <end position="89"/>
    </location>
</feature>
<dbReference type="EC" id="2.7.8.26" evidence="5 19"/>
<comment type="catalytic activity">
    <reaction evidence="18 19">
        <text>alpha-ribazole 5'-phosphate + adenosylcob(III)inamide-GDP = adenosylcob(III)alamin 5'-phosphate + GMP + H(+)</text>
        <dbReference type="Rhea" id="RHEA:23560"/>
        <dbReference type="ChEBI" id="CHEBI:15378"/>
        <dbReference type="ChEBI" id="CHEBI:57918"/>
        <dbReference type="ChEBI" id="CHEBI:58115"/>
        <dbReference type="ChEBI" id="CHEBI:60487"/>
        <dbReference type="ChEBI" id="CHEBI:60493"/>
        <dbReference type="EC" id="2.7.8.26"/>
    </reaction>
</comment>
<dbReference type="AlphaFoldDB" id="A0A918IXN8"/>
<evidence type="ECO:0000256" key="6">
    <source>
        <dbReference type="ARBA" id="ARBA00015850"/>
    </source>
</evidence>
<keyword evidence="10 19" id="KW-0812">Transmembrane</keyword>
<dbReference type="PANTHER" id="PTHR34148">
    <property type="entry name" value="ADENOSYLCOBINAMIDE-GDP RIBAZOLETRANSFERASE"/>
    <property type="match status" value="1"/>
</dbReference>
<dbReference type="InterPro" id="IPR003805">
    <property type="entry name" value="CobS"/>
</dbReference>
<evidence type="ECO:0000256" key="12">
    <source>
        <dbReference type="ARBA" id="ARBA00022989"/>
    </source>
</evidence>
<comment type="function">
    <text evidence="14 19">Joins adenosylcobinamide-GDP and alpha-ribazole to generate adenosylcobalamin (Ado-cobalamin). Also synthesizes adenosylcobalamin 5'-phosphate from adenosylcobinamide-GDP and alpha-ribazole 5'-phosphate.</text>
</comment>
<comment type="catalytic activity">
    <reaction evidence="17 19">
        <text>alpha-ribazole + adenosylcob(III)inamide-GDP = adenosylcob(III)alamin + GMP + H(+)</text>
        <dbReference type="Rhea" id="RHEA:16049"/>
        <dbReference type="ChEBI" id="CHEBI:10329"/>
        <dbReference type="ChEBI" id="CHEBI:15378"/>
        <dbReference type="ChEBI" id="CHEBI:18408"/>
        <dbReference type="ChEBI" id="CHEBI:58115"/>
        <dbReference type="ChEBI" id="CHEBI:60487"/>
        <dbReference type="EC" id="2.7.8.26"/>
    </reaction>
</comment>
<evidence type="ECO:0000256" key="5">
    <source>
        <dbReference type="ARBA" id="ARBA00013200"/>
    </source>
</evidence>
<evidence type="ECO:0000256" key="11">
    <source>
        <dbReference type="ARBA" id="ARBA00022842"/>
    </source>
</evidence>
<evidence type="ECO:0000256" key="1">
    <source>
        <dbReference type="ARBA" id="ARBA00001946"/>
    </source>
</evidence>
<gene>
    <name evidence="19" type="primary">cobS</name>
    <name evidence="20" type="ORF">GCM10011452_27720</name>
</gene>
<keyword evidence="21" id="KW-1185">Reference proteome</keyword>
<evidence type="ECO:0000256" key="13">
    <source>
        <dbReference type="ARBA" id="ARBA00023136"/>
    </source>
</evidence>
<keyword evidence="13 19" id="KW-0472">Membrane</keyword>
<evidence type="ECO:0000256" key="15">
    <source>
        <dbReference type="ARBA" id="ARBA00032605"/>
    </source>
</evidence>
<evidence type="ECO:0000256" key="19">
    <source>
        <dbReference type="HAMAP-Rule" id="MF_00719"/>
    </source>
</evidence>
<comment type="subcellular location">
    <subcellularLocation>
        <location evidence="2 19">Cell membrane</location>
        <topology evidence="2 19">Multi-pass membrane protein</topology>
    </subcellularLocation>
</comment>
<dbReference type="EMBL" id="BMYQ01000009">
    <property type="protein sequence ID" value="GGW37720.1"/>
    <property type="molecule type" value="Genomic_DNA"/>
</dbReference>
<keyword evidence="9 19" id="KW-0808">Transferase</keyword>
<feature type="transmembrane region" description="Helical" evidence="19">
    <location>
        <begin position="152"/>
        <end position="173"/>
    </location>
</feature>
<evidence type="ECO:0000256" key="2">
    <source>
        <dbReference type="ARBA" id="ARBA00004651"/>
    </source>
</evidence>
<sequence length="265" mass="26512">MENHPGKVILMPETDSRGDLSRLIGDFRAGLSLLSRLPLPPPASFPTPPAVWAWPLAGLVLGSLAVVLAQLALGLGLSAGLAAGVFLAFGALTTGAMHEDGLADTCDGFWGGWDKARRLAIMKDSHIGSYGVMGLILVTLSRWSAVSALLAVGAWPALIAAAVLNRAPMAALLALMPNARGTGLSQSVGRPAPLAAAVAVLVALALALIFTGFAALPMALAVLGSTGALAAVAHAKIGGQTGDVLGASQQLGDLAALAAAVALLT</sequence>
<keyword evidence="11 19" id="KW-0460">Magnesium</keyword>
<evidence type="ECO:0000256" key="14">
    <source>
        <dbReference type="ARBA" id="ARBA00025228"/>
    </source>
</evidence>
<dbReference type="HAMAP" id="MF_00719">
    <property type="entry name" value="CobS"/>
    <property type="match status" value="1"/>
</dbReference>
<reference evidence="20" key="1">
    <citation type="journal article" date="2014" name="Int. J. Syst. Evol. Microbiol.">
        <title>Complete genome sequence of Corynebacterium casei LMG S-19264T (=DSM 44701T), isolated from a smear-ripened cheese.</title>
        <authorList>
            <consortium name="US DOE Joint Genome Institute (JGI-PGF)"/>
            <person name="Walter F."/>
            <person name="Albersmeier A."/>
            <person name="Kalinowski J."/>
            <person name="Ruckert C."/>
        </authorList>
    </citation>
    <scope>NUCLEOTIDE SEQUENCE</scope>
    <source>
        <strain evidence="20">KCTC 23714</strain>
    </source>
</reference>
<evidence type="ECO:0000256" key="3">
    <source>
        <dbReference type="ARBA" id="ARBA00004663"/>
    </source>
</evidence>
<dbReference type="GO" id="GO:0005886">
    <property type="term" value="C:plasma membrane"/>
    <property type="evidence" value="ECO:0007669"/>
    <property type="project" value="UniProtKB-SubCell"/>
</dbReference>
<evidence type="ECO:0000313" key="20">
    <source>
        <dbReference type="EMBL" id="GGW37720.1"/>
    </source>
</evidence>
<organism evidence="20 21">
    <name type="scientific">Gemmobacter lanyuensis</name>
    <dbReference type="NCBI Taxonomy" id="1054497"/>
    <lineage>
        <taxon>Bacteria</taxon>
        <taxon>Pseudomonadati</taxon>
        <taxon>Pseudomonadota</taxon>
        <taxon>Alphaproteobacteria</taxon>
        <taxon>Rhodobacterales</taxon>
        <taxon>Paracoccaceae</taxon>
        <taxon>Gemmobacter</taxon>
    </lineage>
</organism>
<evidence type="ECO:0000313" key="21">
    <source>
        <dbReference type="Proteomes" id="UP000628984"/>
    </source>
</evidence>
<accession>A0A918IXN8</accession>
<evidence type="ECO:0000256" key="8">
    <source>
        <dbReference type="ARBA" id="ARBA00022573"/>
    </source>
</evidence>
<comment type="caution">
    <text evidence="20">The sequence shown here is derived from an EMBL/GenBank/DDBJ whole genome shotgun (WGS) entry which is preliminary data.</text>
</comment>
<dbReference type="Proteomes" id="UP000628984">
    <property type="component" value="Unassembled WGS sequence"/>
</dbReference>
<evidence type="ECO:0000256" key="4">
    <source>
        <dbReference type="ARBA" id="ARBA00010561"/>
    </source>
</evidence>